<name>A0A9P7FCH5_9AGAM</name>
<evidence type="ECO:0000256" key="1">
    <source>
        <dbReference type="SAM" id="MobiDB-lite"/>
    </source>
</evidence>
<keyword evidence="3" id="KW-1185">Reference proteome</keyword>
<feature type="region of interest" description="Disordered" evidence="1">
    <location>
        <begin position="80"/>
        <end position="132"/>
    </location>
</feature>
<evidence type="ECO:0000313" key="2">
    <source>
        <dbReference type="EMBL" id="KAG2114203.1"/>
    </source>
</evidence>
<feature type="region of interest" description="Disordered" evidence="1">
    <location>
        <begin position="410"/>
        <end position="432"/>
    </location>
</feature>
<feature type="region of interest" description="Disordered" evidence="1">
    <location>
        <begin position="215"/>
        <end position="236"/>
    </location>
</feature>
<gene>
    <name evidence="2" type="ORF">F5147DRAFT_770195</name>
</gene>
<protein>
    <submittedName>
        <fullName evidence="2">Uncharacterized protein</fullName>
    </submittedName>
</protein>
<dbReference type="OrthoDB" id="3269403at2759"/>
<proteinExistence type="predicted"/>
<comment type="caution">
    <text evidence="2">The sequence shown here is derived from an EMBL/GenBank/DDBJ whole genome shotgun (WGS) entry which is preliminary data.</text>
</comment>
<accession>A0A9P7FCH5</accession>
<evidence type="ECO:0000313" key="3">
    <source>
        <dbReference type="Proteomes" id="UP000823399"/>
    </source>
</evidence>
<reference evidence="2" key="1">
    <citation type="journal article" date="2020" name="New Phytol.">
        <title>Comparative genomics reveals dynamic genome evolution in host specialist ectomycorrhizal fungi.</title>
        <authorList>
            <person name="Lofgren L.A."/>
            <person name="Nguyen N.H."/>
            <person name="Vilgalys R."/>
            <person name="Ruytinx J."/>
            <person name="Liao H.L."/>
            <person name="Branco S."/>
            <person name="Kuo A."/>
            <person name="LaButti K."/>
            <person name="Lipzen A."/>
            <person name="Andreopoulos W."/>
            <person name="Pangilinan J."/>
            <person name="Riley R."/>
            <person name="Hundley H."/>
            <person name="Na H."/>
            <person name="Barry K."/>
            <person name="Grigoriev I.V."/>
            <person name="Stajich J.E."/>
            <person name="Kennedy P.G."/>
        </authorList>
    </citation>
    <scope>NUCLEOTIDE SEQUENCE</scope>
    <source>
        <strain evidence="2">FC423</strain>
    </source>
</reference>
<dbReference type="EMBL" id="JABBWM010000010">
    <property type="protein sequence ID" value="KAG2114203.1"/>
    <property type="molecule type" value="Genomic_DNA"/>
</dbReference>
<sequence length="432" mass="50755">MSSQKLQLLLLPYRQKRNLIFPLSRKTHKHPMMQEDAQTSYAEDLFNDEDMEDSLSQLQTHWDKLDTLQQNIFVKTVSEETSQMDLQEPLDDGTGPPPTRTTQSDKREASQMDLDDAVGQSTQRAQFDKSRPHAKRVIATTVLDKHRIKEVDYSEALREIVYNQTEQMKNMRREMETDARKQQLEYLSNMDEIKQRWEAALGEQEEQLAMARKELEDNRAQQQQQLQDHTRESGEVLSQANHDSIEISMRQILDDSRERLAQREVELGQELVRREEELSRKKNDEFREREKMMFTEMERRLQHEVDKLKARIMLHSLMHRMLKSTPQTEKDSELANMEQRFARHHRFQDQDMEMDTSPSRQREAGQPSTPSAKPLSGTPCLDAIKMIKRSRGISRKTRLVSVAVDVDAEEVPQEQLSEQDVPPHQQHNTLLR</sequence>
<feature type="region of interest" description="Disordered" evidence="1">
    <location>
        <begin position="344"/>
        <end position="379"/>
    </location>
</feature>
<dbReference type="GeneID" id="64703386"/>
<dbReference type="RefSeq" id="XP_041296316.1">
    <property type="nucleotide sequence ID" value="XM_041441127.1"/>
</dbReference>
<dbReference type="AlphaFoldDB" id="A0A9P7FCH5"/>
<dbReference type="Proteomes" id="UP000823399">
    <property type="component" value="Unassembled WGS sequence"/>
</dbReference>
<organism evidence="2 3">
    <name type="scientific">Suillus discolor</name>
    <dbReference type="NCBI Taxonomy" id="1912936"/>
    <lineage>
        <taxon>Eukaryota</taxon>
        <taxon>Fungi</taxon>
        <taxon>Dikarya</taxon>
        <taxon>Basidiomycota</taxon>
        <taxon>Agaricomycotina</taxon>
        <taxon>Agaricomycetes</taxon>
        <taxon>Agaricomycetidae</taxon>
        <taxon>Boletales</taxon>
        <taxon>Suillineae</taxon>
        <taxon>Suillaceae</taxon>
        <taxon>Suillus</taxon>
    </lineage>
</organism>